<evidence type="ECO:0000313" key="1">
    <source>
        <dbReference type="EMBL" id="KAG5617089.1"/>
    </source>
</evidence>
<proteinExistence type="predicted"/>
<dbReference type="AlphaFoldDB" id="A0A9J5ZXU2"/>
<sequence>MSALRWVDLIDEEEKVSPLSVNSKLGPKTSIFVLVFFDEGEKDNMLDIYFYKVARDVNMLSKHQRSGNNKVKKRTH</sequence>
<keyword evidence="2" id="KW-1185">Reference proteome</keyword>
<comment type="caution">
    <text evidence="1">The sequence shown here is derived from an EMBL/GenBank/DDBJ whole genome shotgun (WGS) entry which is preliminary data.</text>
</comment>
<dbReference type="Proteomes" id="UP000824120">
    <property type="component" value="Chromosome 3"/>
</dbReference>
<evidence type="ECO:0000313" key="2">
    <source>
        <dbReference type="Proteomes" id="UP000824120"/>
    </source>
</evidence>
<reference evidence="1 2" key="1">
    <citation type="submission" date="2020-09" db="EMBL/GenBank/DDBJ databases">
        <title>De no assembly of potato wild relative species, Solanum commersonii.</title>
        <authorList>
            <person name="Cho K."/>
        </authorList>
    </citation>
    <scope>NUCLEOTIDE SEQUENCE [LARGE SCALE GENOMIC DNA]</scope>
    <source>
        <strain evidence="1">LZ3.2</strain>
        <tissue evidence="1">Leaf</tissue>
    </source>
</reference>
<name>A0A9J5ZXU2_SOLCO</name>
<organism evidence="1 2">
    <name type="scientific">Solanum commersonii</name>
    <name type="common">Commerson's wild potato</name>
    <name type="synonym">Commerson's nightshade</name>
    <dbReference type="NCBI Taxonomy" id="4109"/>
    <lineage>
        <taxon>Eukaryota</taxon>
        <taxon>Viridiplantae</taxon>
        <taxon>Streptophyta</taxon>
        <taxon>Embryophyta</taxon>
        <taxon>Tracheophyta</taxon>
        <taxon>Spermatophyta</taxon>
        <taxon>Magnoliopsida</taxon>
        <taxon>eudicotyledons</taxon>
        <taxon>Gunneridae</taxon>
        <taxon>Pentapetalae</taxon>
        <taxon>asterids</taxon>
        <taxon>lamiids</taxon>
        <taxon>Solanales</taxon>
        <taxon>Solanaceae</taxon>
        <taxon>Solanoideae</taxon>
        <taxon>Solaneae</taxon>
        <taxon>Solanum</taxon>
    </lineage>
</organism>
<gene>
    <name evidence="1" type="ORF">H5410_016913</name>
</gene>
<dbReference type="EMBL" id="JACXVP010000003">
    <property type="protein sequence ID" value="KAG5617089.1"/>
    <property type="molecule type" value="Genomic_DNA"/>
</dbReference>
<protein>
    <submittedName>
        <fullName evidence="1">Uncharacterized protein</fullName>
    </submittedName>
</protein>
<accession>A0A9J5ZXU2</accession>